<dbReference type="InterPro" id="IPR000210">
    <property type="entry name" value="BTB/POZ_dom"/>
</dbReference>
<protein>
    <recommendedName>
        <fullName evidence="1">BTB domain-containing protein</fullName>
    </recommendedName>
</protein>
<keyword evidence="3" id="KW-1185">Reference proteome</keyword>
<name>A0A9W8WZB4_9PLEO</name>
<proteinExistence type="predicted"/>
<dbReference type="Pfam" id="PF00651">
    <property type="entry name" value="BTB"/>
    <property type="match status" value="1"/>
</dbReference>
<dbReference type="PANTHER" id="PTHR47843">
    <property type="entry name" value="BTB DOMAIN-CONTAINING PROTEIN-RELATED"/>
    <property type="match status" value="1"/>
</dbReference>
<dbReference type="PANTHER" id="PTHR47843:SF2">
    <property type="entry name" value="BTB DOMAIN-CONTAINING PROTEIN"/>
    <property type="match status" value="1"/>
</dbReference>
<dbReference type="EMBL" id="JAPEUV010000043">
    <property type="protein sequence ID" value="KAJ4337022.1"/>
    <property type="molecule type" value="Genomic_DNA"/>
</dbReference>
<accession>A0A9W8WZB4</accession>
<feature type="domain" description="BTB" evidence="1">
    <location>
        <begin position="21"/>
        <end position="92"/>
    </location>
</feature>
<gene>
    <name evidence="2" type="ORF">N0V87_005042</name>
</gene>
<dbReference type="InterPro" id="IPR011333">
    <property type="entry name" value="SKP1/BTB/POZ_sf"/>
</dbReference>
<sequence length="251" mass="28127">MKISQMVDEPTIPPAIGPANSEGIAIVEVGAKPVKYHVHKALLVFHSEYFRKALQGPWKEAHEGAVRLSDAGAAEFNVFVHWLYTQQLPLTSHMIAHISGDEREHASGLALVKAYALGDRLLAFGFRRAINNHVVGPYGGIAIAPRAYVPAVRWAFENIPCERPLLQFLVNDFCANWYAKHDNKDDVEALRQFPMTSIMRAMRRYSLAREDEGDGCFLEHATVAERRSCKHTHPEYTTGHDGYGYVGELDD</sequence>
<dbReference type="Proteomes" id="UP001140562">
    <property type="component" value="Unassembled WGS sequence"/>
</dbReference>
<reference evidence="2" key="1">
    <citation type="submission" date="2022-10" db="EMBL/GenBank/DDBJ databases">
        <title>Tapping the CABI collections for fungal endophytes: first genome assemblies for Collariella, Neodidymelliopsis, Ascochyta clinopodiicola, Didymella pomorum, Didymosphaeria variabile, Neocosmospora piperis and Neocucurbitaria cava.</title>
        <authorList>
            <person name="Hill R."/>
        </authorList>
    </citation>
    <scope>NUCLEOTIDE SEQUENCE</scope>
    <source>
        <strain evidence="2">IMI 360193</strain>
    </source>
</reference>
<dbReference type="OrthoDB" id="194443at2759"/>
<dbReference type="SUPFAM" id="SSF54695">
    <property type="entry name" value="POZ domain"/>
    <property type="match status" value="1"/>
</dbReference>
<dbReference type="PROSITE" id="PS50097">
    <property type="entry name" value="BTB"/>
    <property type="match status" value="1"/>
</dbReference>
<dbReference type="AlphaFoldDB" id="A0A9W8WZB4"/>
<evidence type="ECO:0000313" key="3">
    <source>
        <dbReference type="Proteomes" id="UP001140562"/>
    </source>
</evidence>
<dbReference type="Gene3D" id="3.30.710.10">
    <property type="entry name" value="Potassium Channel Kv1.1, Chain A"/>
    <property type="match status" value="1"/>
</dbReference>
<evidence type="ECO:0000259" key="1">
    <source>
        <dbReference type="PROSITE" id="PS50097"/>
    </source>
</evidence>
<organism evidence="2 3">
    <name type="scientific">Didymella glomerata</name>
    <dbReference type="NCBI Taxonomy" id="749621"/>
    <lineage>
        <taxon>Eukaryota</taxon>
        <taxon>Fungi</taxon>
        <taxon>Dikarya</taxon>
        <taxon>Ascomycota</taxon>
        <taxon>Pezizomycotina</taxon>
        <taxon>Dothideomycetes</taxon>
        <taxon>Pleosporomycetidae</taxon>
        <taxon>Pleosporales</taxon>
        <taxon>Pleosporineae</taxon>
        <taxon>Didymellaceae</taxon>
        <taxon>Didymella</taxon>
    </lineage>
</organism>
<dbReference type="CDD" id="cd18186">
    <property type="entry name" value="BTB_POZ_ZBTB_KLHL-like"/>
    <property type="match status" value="1"/>
</dbReference>
<comment type="caution">
    <text evidence="2">The sequence shown here is derived from an EMBL/GenBank/DDBJ whole genome shotgun (WGS) entry which is preliminary data.</text>
</comment>
<evidence type="ECO:0000313" key="2">
    <source>
        <dbReference type="EMBL" id="KAJ4337022.1"/>
    </source>
</evidence>